<evidence type="ECO:0000256" key="5">
    <source>
        <dbReference type="RuleBase" id="RU003557"/>
    </source>
</evidence>
<evidence type="ECO:0000259" key="6">
    <source>
        <dbReference type="Pfam" id="PF00108"/>
    </source>
</evidence>
<dbReference type="CDD" id="cd00751">
    <property type="entry name" value="thiolase"/>
    <property type="match status" value="1"/>
</dbReference>
<dbReference type="InterPro" id="IPR016039">
    <property type="entry name" value="Thiolase-like"/>
</dbReference>
<dbReference type="InterPro" id="IPR002155">
    <property type="entry name" value="Thiolase"/>
</dbReference>
<dbReference type="EC" id="2.3.1.16" evidence="8"/>
<protein>
    <submittedName>
        <fullName evidence="8">Acetyl-CoA C-acyltransferase</fullName>
        <ecNumber evidence="8">2.3.1.16</ecNumber>
    </submittedName>
</protein>
<dbReference type="PIRSF" id="PIRSF000429">
    <property type="entry name" value="Ac-CoA_Ac_transf"/>
    <property type="match status" value="1"/>
</dbReference>
<dbReference type="InterPro" id="IPR020617">
    <property type="entry name" value="Thiolase_C"/>
</dbReference>
<dbReference type="Pfam" id="PF02803">
    <property type="entry name" value="Thiolase_C"/>
    <property type="match status" value="1"/>
</dbReference>
<gene>
    <name evidence="8" type="ORF">JIN87_11690</name>
</gene>
<evidence type="ECO:0000256" key="3">
    <source>
        <dbReference type="ARBA" id="ARBA00023315"/>
    </source>
</evidence>
<dbReference type="PROSITE" id="PS00098">
    <property type="entry name" value="THIOLASE_1"/>
    <property type="match status" value="1"/>
</dbReference>
<proteinExistence type="inferred from homology"/>
<keyword evidence="2 5" id="KW-0808">Transferase</keyword>
<sequence length="393" mass="40915">MLRDVLIAGSARTPVGSFGSAFANVSAVDLGKVAVKASLDRAGVPASEVEDVLIGNILSGSLKPNAARQIAVGAGVPVSANATTVNNLCGSGMKTIMMAAQAVQSGDCGVVVAGGAENMSRAPYLLEHARDGYRLGNGEVYDSMLRDALIDAFDGSHMGLCGDKAAEKRGFSREEQDDYAISSYKRALAATEAGEFASEIAPVEIADRKGRITVVDTDEEPQRFNEGKFRALRPAFSKEGTVTAGNASSINDGAAAVVILSPEKAEELNAKVEAKIVGYAQHADDPEWFTLAPIGALKKLLEKIDWDVGEVDLFEINEAFSVVPMAAIQELGIPREKVNVHGGAVCIGHPIGASGTRIVVTLIHALQEAGKKKGIASLCIGGGQAVAMAIELV</sequence>
<comment type="caution">
    <text evidence="8">The sequence shown here is derived from an EMBL/GenBank/DDBJ whole genome shotgun (WGS) entry which is preliminary data.</text>
</comment>
<dbReference type="PANTHER" id="PTHR18919:SF164">
    <property type="entry name" value="ACETYL-COA ACETYLTRANSFERASE"/>
    <property type="match status" value="1"/>
</dbReference>
<dbReference type="InterPro" id="IPR020610">
    <property type="entry name" value="Thiolase_AS"/>
</dbReference>
<organism evidence="8 9">
    <name type="scientific">Pelagicoccus mobilis</name>
    <dbReference type="NCBI Taxonomy" id="415221"/>
    <lineage>
        <taxon>Bacteria</taxon>
        <taxon>Pseudomonadati</taxon>
        <taxon>Verrucomicrobiota</taxon>
        <taxon>Opitutia</taxon>
        <taxon>Puniceicoccales</taxon>
        <taxon>Pelagicoccaceae</taxon>
        <taxon>Pelagicoccus</taxon>
    </lineage>
</organism>
<dbReference type="Gene3D" id="3.40.47.10">
    <property type="match status" value="2"/>
</dbReference>
<keyword evidence="9" id="KW-1185">Reference proteome</keyword>
<dbReference type="InterPro" id="IPR020616">
    <property type="entry name" value="Thiolase_N"/>
</dbReference>
<evidence type="ECO:0000313" key="9">
    <source>
        <dbReference type="Proteomes" id="UP000617628"/>
    </source>
</evidence>
<evidence type="ECO:0000259" key="7">
    <source>
        <dbReference type="Pfam" id="PF02803"/>
    </source>
</evidence>
<evidence type="ECO:0000313" key="8">
    <source>
        <dbReference type="EMBL" id="MBK1877533.1"/>
    </source>
</evidence>
<evidence type="ECO:0000256" key="2">
    <source>
        <dbReference type="ARBA" id="ARBA00022679"/>
    </source>
</evidence>
<dbReference type="EMBL" id="JAENIL010000019">
    <property type="protein sequence ID" value="MBK1877533.1"/>
    <property type="molecule type" value="Genomic_DNA"/>
</dbReference>
<dbReference type="Proteomes" id="UP000617628">
    <property type="component" value="Unassembled WGS sequence"/>
</dbReference>
<dbReference type="NCBIfam" id="TIGR01930">
    <property type="entry name" value="AcCoA-C-Actrans"/>
    <property type="match status" value="1"/>
</dbReference>
<dbReference type="InterPro" id="IPR020615">
    <property type="entry name" value="Thiolase_acyl_enz_int_AS"/>
</dbReference>
<dbReference type="SUPFAM" id="SSF53901">
    <property type="entry name" value="Thiolase-like"/>
    <property type="match status" value="2"/>
</dbReference>
<feature type="active site" description="Proton acceptor" evidence="4">
    <location>
        <position position="349"/>
    </location>
</feature>
<dbReference type="GO" id="GO:0003988">
    <property type="term" value="F:acetyl-CoA C-acyltransferase activity"/>
    <property type="evidence" value="ECO:0007669"/>
    <property type="project" value="UniProtKB-EC"/>
</dbReference>
<dbReference type="RefSeq" id="WP_200355746.1">
    <property type="nucleotide sequence ID" value="NZ_JAENIL010000019.1"/>
</dbReference>
<dbReference type="Pfam" id="PF00108">
    <property type="entry name" value="Thiolase_N"/>
    <property type="match status" value="1"/>
</dbReference>
<evidence type="ECO:0000256" key="4">
    <source>
        <dbReference type="PIRSR" id="PIRSR000429-1"/>
    </source>
</evidence>
<dbReference type="PROSITE" id="PS00099">
    <property type="entry name" value="THIOLASE_3"/>
    <property type="match status" value="1"/>
</dbReference>
<dbReference type="PANTHER" id="PTHR18919">
    <property type="entry name" value="ACETYL-COA C-ACYLTRANSFERASE"/>
    <property type="match status" value="1"/>
</dbReference>
<feature type="domain" description="Thiolase C-terminal" evidence="7">
    <location>
        <begin position="271"/>
        <end position="391"/>
    </location>
</feature>
<name>A0A934S1T8_9BACT</name>
<reference evidence="8" key="1">
    <citation type="submission" date="2021-01" db="EMBL/GenBank/DDBJ databases">
        <title>Modified the classification status of verrucomicrobia.</title>
        <authorList>
            <person name="Feng X."/>
        </authorList>
    </citation>
    <scope>NUCLEOTIDE SEQUENCE</scope>
    <source>
        <strain evidence="8">KCTC 13126</strain>
    </source>
</reference>
<accession>A0A934S1T8</accession>
<evidence type="ECO:0000256" key="1">
    <source>
        <dbReference type="ARBA" id="ARBA00010982"/>
    </source>
</evidence>
<feature type="active site" description="Acyl-thioester intermediate" evidence="4">
    <location>
        <position position="89"/>
    </location>
</feature>
<feature type="active site" description="Proton acceptor" evidence="4">
    <location>
        <position position="379"/>
    </location>
</feature>
<dbReference type="FunFam" id="3.40.47.10:FF:000010">
    <property type="entry name" value="Acetyl-CoA acetyltransferase (Thiolase)"/>
    <property type="match status" value="1"/>
</dbReference>
<dbReference type="AlphaFoldDB" id="A0A934S1T8"/>
<keyword evidence="3 5" id="KW-0012">Acyltransferase</keyword>
<feature type="domain" description="Thiolase N-terminal" evidence="6">
    <location>
        <begin position="5"/>
        <end position="261"/>
    </location>
</feature>
<comment type="similarity">
    <text evidence="1 5">Belongs to the thiolase-like superfamily. Thiolase family.</text>
</comment>